<dbReference type="InParanoid" id="A0A078BAA8"/>
<proteinExistence type="predicted"/>
<reference evidence="2 3" key="1">
    <citation type="submission" date="2014-06" db="EMBL/GenBank/DDBJ databases">
        <authorList>
            <person name="Swart Estienne"/>
        </authorList>
    </citation>
    <scope>NUCLEOTIDE SEQUENCE [LARGE SCALE GENOMIC DNA]</scope>
    <source>
        <strain evidence="2 3">130c</strain>
    </source>
</reference>
<dbReference type="EMBL" id="CCKQ01018478">
    <property type="protein sequence ID" value="CDW90448.1"/>
    <property type="molecule type" value="Genomic_DNA"/>
</dbReference>
<name>A0A078BAA8_STYLE</name>
<accession>A0A078BAA8</accession>
<protein>
    <submittedName>
        <fullName evidence="2">Uncharacterized protein</fullName>
    </submittedName>
</protein>
<feature type="compositionally biased region" description="Polar residues" evidence="1">
    <location>
        <begin position="67"/>
        <end position="76"/>
    </location>
</feature>
<evidence type="ECO:0000313" key="3">
    <source>
        <dbReference type="Proteomes" id="UP000039865"/>
    </source>
</evidence>
<keyword evidence="3" id="KW-1185">Reference proteome</keyword>
<gene>
    <name evidence="2" type="primary">Contig6053.g6477</name>
    <name evidence="2" type="ORF">STYLEM_19591</name>
</gene>
<evidence type="ECO:0000256" key="1">
    <source>
        <dbReference type="SAM" id="MobiDB-lite"/>
    </source>
</evidence>
<dbReference type="Proteomes" id="UP000039865">
    <property type="component" value="Unassembled WGS sequence"/>
</dbReference>
<evidence type="ECO:0000313" key="2">
    <source>
        <dbReference type="EMBL" id="CDW90448.1"/>
    </source>
</evidence>
<dbReference type="AlphaFoldDB" id="A0A078BAA8"/>
<sequence length="840" mass="96822">MEQSFLNLVQAQINYKASKSPDLTTLRHQRKIQPNAKYGVDLNLTNVSPAQKNEGLIITNTPALNSNKGKNFSTGRDLNRIPKRNIKKPQGDISFNPITIVSQINNSNNNNCTGAQTEQQRSKIDMTIPIFRSPIIRKNSIYQPQPSIEDYQSRNNMKDQEFNDRGEQSSIQSSGGGHVSAMTNNTGGNMHKPNMKAGDQGLNYFFPDVNLKNRDQTRKQSGNIKAQSPLYLHHHIQNDESVVLNKSGFESHGANLTTNASLTSNNIYEFNKSPYVINKNKSNLHRREMYYDRNKINSNINENQNALSINQSSNLSHDSNTSPSLQTTRTALLKLKESMTSNNQQNNGFQDNQQSNQILPQQLKILEKYKFKMPQDKQIQQYMDNQKIPQNNSFNIHQLLMYLGKLQMNSPSSKKDINFPTNNSNNKSIIQMSSIATYLDQTLSKLKGRKPNQRNLKPLDNQVLLRFQEQLASQMKNFQNKNRDHSPDEAITENQQALSTSKVLDLQNEVNFDDLTQEDRFYLIKQLEDIQQNIRYQLDGSPYIFQDFDDDGQYAAEEYYSENDISPLQSFKVGESFNKTIKDQHRKQLEIIKDEEEDEEDKESVIKINIKVDPTLNYSGETFDQRSPTQKKYRQQDMQENYLGNIQSQGQLRKILNERKIKKSISLVDINDEDDEIIIADNYNMKGDQSQNISEIPKQELENLKNAIIEPDDLRSRNNQIPLFTDTQQSRVIIMSNRNTSGLKNDSQMLNHNYLLQQVAAQNISTFGKQASFVNVNPKIFQFNQIHGRLSPMIRHEIQDRKISEEEESQVLFQSKILNTFERSPRDSKIYHAQNDARQQ</sequence>
<organism evidence="2 3">
    <name type="scientific">Stylonychia lemnae</name>
    <name type="common">Ciliate</name>
    <dbReference type="NCBI Taxonomy" id="5949"/>
    <lineage>
        <taxon>Eukaryota</taxon>
        <taxon>Sar</taxon>
        <taxon>Alveolata</taxon>
        <taxon>Ciliophora</taxon>
        <taxon>Intramacronucleata</taxon>
        <taxon>Spirotrichea</taxon>
        <taxon>Stichotrichia</taxon>
        <taxon>Sporadotrichida</taxon>
        <taxon>Oxytrichidae</taxon>
        <taxon>Stylonychinae</taxon>
        <taxon>Stylonychia</taxon>
    </lineage>
</organism>
<feature type="region of interest" description="Disordered" evidence="1">
    <location>
        <begin position="67"/>
        <end position="92"/>
    </location>
</feature>